<evidence type="ECO:0000256" key="11">
    <source>
        <dbReference type="ARBA" id="ARBA00049447"/>
    </source>
</evidence>
<keyword evidence="7" id="KW-0521">NADP</keyword>
<dbReference type="InterPro" id="IPR018517">
    <property type="entry name" value="tRNA_hU_synthase_CS"/>
</dbReference>
<dbReference type="InterPro" id="IPR013785">
    <property type="entry name" value="Aldolase_TIM"/>
</dbReference>
<comment type="catalytic activity">
    <reaction evidence="9">
        <text>5,6-dihydrouridine(47) in tRNA + NAD(+) = uridine(47) in tRNA + NADH + H(+)</text>
        <dbReference type="Rhea" id="RHEA:53364"/>
        <dbReference type="Rhea" id="RHEA-COMP:13539"/>
        <dbReference type="Rhea" id="RHEA-COMP:13540"/>
        <dbReference type="ChEBI" id="CHEBI:15378"/>
        <dbReference type="ChEBI" id="CHEBI:57540"/>
        <dbReference type="ChEBI" id="CHEBI:57945"/>
        <dbReference type="ChEBI" id="CHEBI:65315"/>
        <dbReference type="ChEBI" id="CHEBI:74443"/>
        <dbReference type="EC" id="1.3.1.89"/>
    </reaction>
    <physiologicalReaction direction="right-to-left" evidence="9">
        <dbReference type="Rhea" id="RHEA:53366"/>
    </physiologicalReaction>
</comment>
<name>A0AAW1TGS3_9CHLO</name>
<dbReference type="InterPro" id="IPR035587">
    <property type="entry name" value="DUS-like_FMN-bd"/>
</dbReference>
<evidence type="ECO:0000256" key="5">
    <source>
        <dbReference type="ARBA" id="ARBA00022643"/>
    </source>
</evidence>
<dbReference type="Pfam" id="PF01207">
    <property type="entry name" value="Dus"/>
    <property type="match status" value="1"/>
</dbReference>
<evidence type="ECO:0000256" key="10">
    <source>
        <dbReference type="ARBA" id="ARBA00048342"/>
    </source>
</evidence>
<dbReference type="GO" id="GO:0003723">
    <property type="term" value="F:RNA binding"/>
    <property type="evidence" value="ECO:0007669"/>
    <property type="project" value="TreeGrafter"/>
</dbReference>
<dbReference type="EMBL" id="JALJOV010000048">
    <property type="protein sequence ID" value="KAK9868063.1"/>
    <property type="molecule type" value="Genomic_DNA"/>
</dbReference>
<feature type="domain" description="DUS-like FMN-binding" evidence="13">
    <location>
        <begin position="50"/>
        <end position="320"/>
    </location>
</feature>
<evidence type="ECO:0000256" key="8">
    <source>
        <dbReference type="ARBA" id="ARBA00023002"/>
    </source>
</evidence>
<keyword evidence="4" id="KW-0285">Flavoprotein</keyword>
<dbReference type="CDD" id="cd02801">
    <property type="entry name" value="DUS_like_FMN"/>
    <property type="match status" value="1"/>
</dbReference>
<dbReference type="EC" id="1.3.1.89" evidence="3"/>
<sequence length="423" mass="46778">MKLSAVTSELVVSAREADTRSPTSVPQEWSQDHKDRNKIFAERLHGKLILAPLTRGNHLPFRQLCAELGADVTMSEMAFARMLLKNNVVEKARLRIAGNEGCYGLQVATNNIAEGVGAAKMAADAGCTWLDLNVGCPIYEASRRGLGAVLLRKPAKLARLVAGIAAGSPLPLTVKIRTGESSSKINCLQVVEALQDCGPAAISIHGRTMEQRYKRAADWDLIAAAARSSAIPIIGNGDILTLYEAQRRLQGTGCWGLMSGRGALIKPWIFTEFQEGREMLPNAAERVGIYHRLVTLMKEYFGGDDKGRKKAFYFLPWHFNFFCRYRPYPQELYSEQSLEHPLIGTRADVSDSRVGETPESLPLLERLLRCSHVDAHSAIAENLWDSTDHEDAIRRLEHLATASLELWEQSGQLDDREDAVAEG</sequence>
<keyword evidence="5" id="KW-0288">FMN</keyword>
<evidence type="ECO:0000256" key="4">
    <source>
        <dbReference type="ARBA" id="ARBA00022630"/>
    </source>
</evidence>
<reference evidence="14 15" key="1">
    <citation type="journal article" date="2024" name="Nat. Commun.">
        <title>Phylogenomics reveals the evolutionary origins of lichenization in chlorophyte algae.</title>
        <authorList>
            <person name="Puginier C."/>
            <person name="Libourel C."/>
            <person name="Otte J."/>
            <person name="Skaloud P."/>
            <person name="Haon M."/>
            <person name="Grisel S."/>
            <person name="Petersen M."/>
            <person name="Berrin J.G."/>
            <person name="Delaux P.M."/>
            <person name="Dal Grande F."/>
            <person name="Keller J."/>
        </authorList>
    </citation>
    <scope>NUCLEOTIDE SEQUENCE [LARGE SCALE GENOMIC DNA]</scope>
    <source>
        <strain evidence="14 15">SAG 2523</strain>
    </source>
</reference>
<dbReference type="PANTHER" id="PTHR45846:SF1">
    <property type="entry name" value="TRNA-DIHYDROURIDINE(47) SYNTHASE [NAD(P)(+)]-LIKE"/>
    <property type="match status" value="1"/>
</dbReference>
<dbReference type="Gene3D" id="3.20.20.70">
    <property type="entry name" value="Aldolase class I"/>
    <property type="match status" value="1"/>
</dbReference>
<evidence type="ECO:0000256" key="2">
    <source>
        <dbReference type="ARBA" id="ARBA00005451"/>
    </source>
</evidence>
<keyword evidence="15" id="KW-1185">Reference proteome</keyword>
<dbReference type="SUPFAM" id="SSF51395">
    <property type="entry name" value="FMN-linked oxidoreductases"/>
    <property type="match status" value="1"/>
</dbReference>
<evidence type="ECO:0000256" key="1">
    <source>
        <dbReference type="ARBA" id="ARBA00001917"/>
    </source>
</evidence>
<protein>
    <recommendedName>
        <fullName evidence="3">tRNA-dihydrouridine(47) synthase [NAD(P)(+)]</fullName>
        <ecNumber evidence="3">1.3.1.89</ecNumber>
    </recommendedName>
</protein>
<evidence type="ECO:0000259" key="13">
    <source>
        <dbReference type="Pfam" id="PF01207"/>
    </source>
</evidence>
<comment type="caution">
    <text evidence="14">The sequence shown here is derived from an EMBL/GenBank/DDBJ whole genome shotgun (WGS) entry which is preliminary data.</text>
</comment>
<evidence type="ECO:0000313" key="14">
    <source>
        <dbReference type="EMBL" id="KAK9868063.1"/>
    </source>
</evidence>
<keyword evidence="8" id="KW-0560">Oxidoreductase</keyword>
<comment type="cofactor">
    <cofactor evidence="1">
        <name>FMN</name>
        <dbReference type="ChEBI" id="CHEBI:58210"/>
    </cofactor>
</comment>
<evidence type="ECO:0000256" key="12">
    <source>
        <dbReference type="ARBA" id="ARBA00049513"/>
    </source>
</evidence>
<gene>
    <name evidence="14" type="ORF">WJX84_011334</name>
</gene>
<comment type="similarity">
    <text evidence="2">Belongs to the Dus family. Dus3 subfamily.</text>
</comment>
<dbReference type="GO" id="GO:0050660">
    <property type="term" value="F:flavin adenine dinucleotide binding"/>
    <property type="evidence" value="ECO:0007669"/>
    <property type="project" value="InterPro"/>
</dbReference>
<evidence type="ECO:0000256" key="7">
    <source>
        <dbReference type="ARBA" id="ARBA00022857"/>
    </source>
</evidence>
<dbReference type="PANTHER" id="PTHR45846">
    <property type="entry name" value="TRNA-DIHYDROURIDINE(47) SYNTHASE [NAD(P)(+)]-LIKE"/>
    <property type="match status" value="1"/>
</dbReference>
<comment type="catalytic activity">
    <reaction evidence="10">
        <text>a 5,6-dihydrouridine in mRNA + NAD(+) = a uridine in mRNA + NADH + H(+)</text>
        <dbReference type="Rhea" id="RHEA:69851"/>
        <dbReference type="Rhea" id="RHEA-COMP:14658"/>
        <dbReference type="Rhea" id="RHEA-COMP:17789"/>
        <dbReference type="ChEBI" id="CHEBI:15378"/>
        <dbReference type="ChEBI" id="CHEBI:57540"/>
        <dbReference type="ChEBI" id="CHEBI:57945"/>
        <dbReference type="ChEBI" id="CHEBI:65315"/>
        <dbReference type="ChEBI" id="CHEBI:74443"/>
    </reaction>
    <physiologicalReaction direction="right-to-left" evidence="10">
        <dbReference type="Rhea" id="RHEA:69853"/>
    </physiologicalReaction>
</comment>
<evidence type="ECO:0000256" key="6">
    <source>
        <dbReference type="ARBA" id="ARBA00022694"/>
    </source>
</evidence>
<evidence type="ECO:0000256" key="3">
    <source>
        <dbReference type="ARBA" id="ARBA00012376"/>
    </source>
</evidence>
<organism evidence="14 15">
    <name type="scientific">Apatococcus fuscideae</name>
    <dbReference type="NCBI Taxonomy" id="2026836"/>
    <lineage>
        <taxon>Eukaryota</taxon>
        <taxon>Viridiplantae</taxon>
        <taxon>Chlorophyta</taxon>
        <taxon>core chlorophytes</taxon>
        <taxon>Trebouxiophyceae</taxon>
        <taxon>Chlorellales</taxon>
        <taxon>Chlorellaceae</taxon>
        <taxon>Apatococcus</taxon>
    </lineage>
</organism>
<evidence type="ECO:0000256" key="9">
    <source>
        <dbReference type="ARBA" id="ARBA00048266"/>
    </source>
</evidence>
<keyword evidence="6" id="KW-0819">tRNA processing</keyword>
<dbReference type="Proteomes" id="UP001485043">
    <property type="component" value="Unassembled WGS sequence"/>
</dbReference>
<comment type="catalytic activity">
    <reaction evidence="11">
        <text>a 5,6-dihydrouridine in mRNA + NADP(+) = a uridine in mRNA + NADPH + H(+)</text>
        <dbReference type="Rhea" id="RHEA:69855"/>
        <dbReference type="Rhea" id="RHEA-COMP:14658"/>
        <dbReference type="Rhea" id="RHEA-COMP:17789"/>
        <dbReference type="ChEBI" id="CHEBI:15378"/>
        <dbReference type="ChEBI" id="CHEBI:57783"/>
        <dbReference type="ChEBI" id="CHEBI:58349"/>
        <dbReference type="ChEBI" id="CHEBI:65315"/>
        <dbReference type="ChEBI" id="CHEBI:74443"/>
    </reaction>
    <physiologicalReaction direction="right-to-left" evidence="11">
        <dbReference type="Rhea" id="RHEA:69857"/>
    </physiologicalReaction>
</comment>
<accession>A0AAW1TGS3</accession>
<evidence type="ECO:0000313" key="15">
    <source>
        <dbReference type="Proteomes" id="UP001485043"/>
    </source>
</evidence>
<proteinExistence type="inferred from homology"/>
<dbReference type="PROSITE" id="PS01136">
    <property type="entry name" value="UPF0034"/>
    <property type="match status" value="1"/>
</dbReference>
<comment type="catalytic activity">
    <reaction evidence="12">
        <text>5,6-dihydrouridine(47) in tRNA + NADP(+) = uridine(47) in tRNA + NADPH + H(+)</text>
        <dbReference type="Rhea" id="RHEA:53360"/>
        <dbReference type="Rhea" id="RHEA-COMP:13539"/>
        <dbReference type="Rhea" id="RHEA-COMP:13540"/>
        <dbReference type="ChEBI" id="CHEBI:15378"/>
        <dbReference type="ChEBI" id="CHEBI:57783"/>
        <dbReference type="ChEBI" id="CHEBI:58349"/>
        <dbReference type="ChEBI" id="CHEBI:65315"/>
        <dbReference type="ChEBI" id="CHEBI:74443"/>
        <dbReference type="EC" id="1.3.1.89"/>
    </reaction>
    <physiologicalReaction direction="right-to-left" evidence="12">
        <dbReference type="Rhea" id="RHEA:53362"/>
    </physiologicalReaction>
</comment>
<dbReference type="AlphaFoldDB" id="A0AAW1TGS3"/>
<dbReference type="GO" id="GO:0102265">
    <property type="term" value="F:tRNA-dihydrouridine47 synthase activity"/>
    <property type="evidence" value="ECO:0007669"/>
    <property type="project" value="UniProtKB-EC"/>
</dbReference>